<dbReference type="AlphaFoldDB" id="A0A7T6XML0"/>
<name>A0A7T6XML0_PENDI</name>
<accession>A0A7T6XML0</accession>
<dbReference type="RefSeq" id="XP_065956892.1">
    <property type="nucleotide sequence ID" value="XM_066101809.1"/>
</dbReference>
<organism evidence="1 2">
    <name type="scientific">Penicillium digitatum</name>
    <name type="common">Green mold</name>
    <dbReference type="NCBI Taxonomy" id="36651"/>
    <lineage>
        <taxon>Eukaryota</taxon>
        <taxon>Fungi</taxon>
        <taxon>Dikarya</taxon>
        <taxon>Ascomycota</taxon>
        <taxon>Pezizomycotina</taxon>
        <taxon>Eurotiomycetes</taxon>
        <taxon>Eurotiomycetidae</taxon>
        <taxon>Eurotiales</taxon>
        <taxon>Aspergillaceae</taxon>
        <taxon>Penicillium</taxon>
    </lineage>
</organism>
<evidence type="ECO:0000313" key="1">
    <source>
        <dbReference type="EMBL" id="QQK44028.1"/>
    </source>
</evidence>
<reference evidence="1 2" key="1">
    <citation type="submission" date="2020-08" db="EMBL/GenBank/DDBJ databases">
        <title>The completed genome sequence of the pathogenic ascomycete fungus Penicillium digitatum.</title>
        <authorList>
            <person name="Wang M."/>
        </authorList>
    </citation>
    <scope>NUCLEOTIDE SEQUENCE [LARGE SCALE GENOMIC DNA]</scope>
    <source>
        <strain evidence="1 2">PdW03</strain>
    </source>
</reference>
<dbReference type="Proteomes" id="UP000595662">
    <property type="component" value="Chromosome 3"/>
</dbReference>
<dbReference type="EMBL" id="CP060776">
    <property type="protein sequence ID" value="QQK44028.1"/>
    <property type="molecule type" value="Genomic_DNA"/>
</dbReference>
<evidence type="ECO:0000313" key="2">
    <source>
        <dbReference type="Proteomes" id="UP000595662"/>
    </source>
</evidence>
<sequence length="82" mass="9102">MSFALSPSLSRHRVPASIAWRAVKDRSTQALTYLSQPQSVLTFPSLLQVEKMATIRVRAKQIIQAPLPPLDMGSQDYLFGTS</sequence>
<gene>
    <name evidence="1" type="ORF">Pdw03_7929</name>
</gene>
<dbReference type="GeneID" id="90953023"/>
<protein>
    <submittedName>
        <fullName evidence="1">Uncharacterized protein</fullName>
    </submittedName>
</protein>
<proteinExistence type="predicted"/>